<evidence type="ECO:0000313" key="5">
    <source>
        <dbReference type="Proteomes" id="UP000256900"/>
    </source>
</evidence>
<dbReference type="SUPFAM" id="SSF52172">
    <property type="entry name" value="CheY-like"/>
    <property type="match status" value="1"/>
</dbReference>
<keyword evidence="5" id="KW-1185">Reference proteome</keyword>
<name>A0A3D9YTM8_9HYPH</name>
<evidence type="ECO:0000256" key="1">
    <source>
        <dbReference type="ARBA" id="ARBA00022553"/>
    </source>
</evidence>
<dbReference type="PANTHER" id="PTHR44591:SF24">
    <property type="entry name" value="PROTEIN-GLUTAMATE METHYLESTERASE_PROTEIN-GLUTAMINE GLUTAMINASE 1"/>
    <property type="match status" value="1"/>
</dbReference>
<protein>
    <submittedName>
        <fullName evidence="4">Response regulator receiver domain-containing protein</fullName>
    </submittedName>
</protein>
<evidence type="ECO:0000313" key="4">
    <source>
        <dbReference type="EMBL" id="REF85967.1"/>
    </source>
</evidence>
<accession>A0A3D9YTM8</accession>
<dbReference type="Gene3D" id="3.40.50.2300">
    <property type="match status" value="1"/>
</dbReference>
<dbReference type="PROSITE" id="PS50110">
    <property type="entry name" value="RESPONSE_REGULATORY"/>
    <property type="match status" value="1"/>
</dbReference>
<dbReference type="EMBL" id="QUMO01000003">
    <property type="protein sequence ID" value="REF85967.1"/>
    <property type="molecule type" value="Genomic_DNA"/>
</dbReference>
<dbReference type="Proteomes" id="UP000256900">
    <property type="component" value="Unassembled WGS sequence"/>
</dbReference>
<evidence type="ECO:0000256" key="2">
    <source>
        <dbReference type="PROSITE-ProRule" id="PRU00169"/>
    </source>
</evidence>
<dbReference type="PANTHER" id="PTHR44591">
    <property type="entry name" value="STRESS RESPONSE REGULATOR PROTEIN 1"/>
    <property type="match status" value="1"/>
</dbReference>
<organism evidence="4 5">
    <name type="scientific">Methylovirgula ligni</name>
    <dbReference type="NCBI Taxonomy" id="569860"/>
    <lineage>
        <taxon>Bacteria</taxon>
        <taxon>Pseudomonadati</taxon>
        <taxon>Pseudomonadota</taxon>
        <taxon>Alphaproteobacteria</taxon>
        <taxon>Hyphomicrobiales</taxon>
        <taxon>Beijerinckiaceae</taxon>
        <taxon>Methylovirgula</taxon>
    </lineage>
</organism>
<comment type="caution">
    <text evidence="4">The sequence shown here is derived from an EMBL/GenBank/DDBJ whole genome shotgun (WGS) entry which is preliminary data.</text>
</comment>
<gene>
    <name evidence="4" type="ORF">DES32_2007</name>
</gene>
<dbReference type="InterPro" id="IPR050595">
    <property type="entry name" value="Bact_response_regulator"/>
</dbReference>
<dbReference type="AlphaFoldDB" id="A0A3D9YTM8"/>
<dbReference type="InterPro" id="IPR001789">
    <property type="entry name" value="Sig_transdc_resp-reg_receiver"/>
</dbReference>
<sequence>MASERADDPREGAHPARILVVEDEPLIAMMLTDMLEELGFTIAASFAHVAPALEYLAQSDVDVALLDVNLGNEKIDPIADFLAERGCPFIFTTGYGRTGIPASHAGRAVLQKPFQISNLETTLREELNLSGEL</sequence>
<dbReference type="SMART" id="SM00448">
    <property type="entry name" value="REC"/>
    <property type="match status" value="1"/>
</dbReference>
<feature type="modified residue" description="4-aspartylphosphate" evidence="2">
    <location>
        <position position="67"/>
    </location>
</feature>
<feature type="domain" description="Response regulatory" evidence="3">
    <location>
        <begin position="17"/>
        <end position="127"/>
    </location>
</feature>
<proteinExistence type="predicted"/>
<dbReference type="Pfam" id="PF00072">
    <property type="entry name" value="Response_reg"/>
    <property type="match status" value="1"/>
</dbReference>
<evidence type="ECO:0000259" key="3">
    <source>
        <dbReference type="PROSITE" id="PS50110"/>
    </source>
</evidence>
<reference evidence="4 5" key="1">
    <citation type="submission" date="2018-08" db="EMBL/GenBank/DDBJ databases">
        <title>Genomic Encyclopedia of Type Strains, Phase IV (KMG-IV): sequencing the most valuable type-strain genomes for metagenomic binning, comparative biology and taxonomic classification.</title>
        <authorList>
            <person name="Goeker M."/>
        </authorList>
    </citation>
    <scope>NUCLEOTIDE SEQUENCE [LARGE SCALE GENOMIC DNA]</scope>
    <source>
        <strain evidence="4 5">BW863</strain>
    </source>
</reference>
<dbReference type="GO" id="GO:0000160">
    <property type="term" value="P:phosphorelay signal transduction system"/>
    <property type="evidence" value="ECO:0007669"/>
    <property type="project" value="InterPro"/>
</dbReference>
<keyword evidence="1 2" id="KW-0597">Phosphoprotein</keyword>
<dbReference type="InterPro" id="IPR011006">
    <property type="entry name" value="CheY-like_superfamily"/>
</dbReference>
<dbReference type="RefSeq" id="WP_245411268.1">
    <property type="nucleotide sequence ID" value="NZ_CP025086.1"/>
</dbReference>